<reference evidence="2 3" key="1">
    <citation type="submission" date="2019-06" db="EMBL/GenBank/DDBJ databases">
        <title>Sorghum-associated microbial communities from plants grown in Nebraska, USA.</title>
        <authorList>
            <person name="Schachtman D."/>
        </authorList>
    </citation>
    <scope>NUCLEOTIDE SEQUENCE [LARGE SCALE GENOMIC DNA]</scope>
    <source>
        <strain evidence="2 3">1209</strain>
    </source>
</reference>
<evidence type="ECO:0000259" key="1">
    <source>
        <dbReference type="Pfam" id="PF12674"/>
    </source>
</evidence>
<dbReference type="OrthoDB" id="9801008at2"/>
<gene>
    <name evidence="2" type="ORF">FHW36_104307</name>
</gene>
<sequence>MENNIICQSCSMPLDTAAIRGTEKDGAPSRDYCKYCYQHGEFIHPDWTLNDMKKHLTGIMEKEEMPEDILETAIGRLLHLKRWTNNNVNVDLHKQDGF</sequence>
<organism evidence="2 3">
    <name type="scientific">Chitinophaga polysaccharea</name>
    <dbReference type="NCBI Taxonomy" id="1293035"/>
    <lineage>
        <taxon>Bacteria</taxon>
        <taxon>Pseudomonadati</taxon>
        <taxon>Bacteroidota</taxon>
        <taxon>Chitinophagia</taxon>
        <taxon>Chitinophagales</taxon>
        <taxon>Chitinophagaceae</taxon>
        <taxon>Chitinophaga</taxon>
    </lineage>
</organism>
<protein>
    <submittedName>
        <fullName evidence="2">Putative zinc ribbon protein</fullName>
    </submittedName>
</protein>
<evidence type="ECO:0000313" key="2">
    <source>
        <dbReference type="EMBL" id="TWF40624.1"/>
    </source>
</evidence>
<keyword evidence="3" id="KW-1185">Reference proteome</keyword>
<accession>A0A561PRA2</accession>
<dbReference type="RefSeq" id="WP_145670609.1">
    <property type="nucleotide sequence ID" value="NZ_VIWO01000004.1"/>
</dbReference>
<dbReference type="EMBL" id="VIWO01000004">
    <property type="protein sequence ID" value="TWF40624.1"/>
    <property type="molecule type" value="Genomic_DNA"/>
</dbReference>
<dbReference type="AlphaFoldDB" id="A0A561PRA2"/>
<dbReference type="InterPro" id="IPR025868">
    <property type="entry name" value="Zn_ribbon_dom_put"/>
</dbReference>
<proteinExistence type="predicted"/>
<dbReference type="Proteomes" id="UP000320811">
    <property type="component" value="Unassembled WGS sequence"/>
</dbReference>
<feature type="domain" description="Putative zinc ribbon" evidence="1">
    <location>
        <begin position="6"/>
        <end position="83"/>
    </location>
</feature>
<comment type="caution">
    <text evidence="2">The sequence shown here is derived from an EMBL/GenBank/DDBJ whole genome shotgun (WGS) entry which is preliminary data.</text>
</comment>
<name>A0A561PRA2_9BACT</name>
<evidence type="ECO:0000313" key="3">
    <source>
        <dbReference type="Proteomes" id="UP000320811"/>
    </source>
</evidence>
<dbReference type="Pfam" id="PF12674">
    <property type="entry name" value="Zn_ribbon_2"/>
    <property type="match status" value="1"/>
</dbReference>